<evidence type="ECO:0000313" key="1">
    <source>
        <dbReference type="EMBL" id="OSS47122.1"/>
    </source>
</evidence>
<dbReference type="InParanoid" id="A0A1Y2LU28"/>
<dbReference type="EMBL" id="KZ107849">
    <property type="protein sequence ID" value="OSS47122.1"/>
    <property type="molecule type" value="Genomic_DNA"/>
</dbReference>
<name>A0A1Y2LU28_EPING</name>
<evidence type="ECO:0000313" key="2">
    <source>
        <dbReference type="Proteomes" id="UP000193240"/>
    </source>
</evidence>
<dbReference type="AlphaFoldDB" id="A0A1Y2LU28"/>
<keyword evidence="2" id="KW-1185">Reference proteome</keyword>
<proteinExistence type="predicted"/>
<reference evidence="1 2" key="1">
    <citation type="journal article" date="2017" name="Genome Announc.">
        <title>Genome sequence of the saprophytic ascomycete Epicoccum nigrum ICMP 19927 strain isolated from New Zealand.</title>
        <authorList>
            <person name="Fokin M."/>
            <person name="Fleetwood D."/>
            <person name="Weir B.S."/>
            <person name="Villas-Boas S.G."/>
        </authorList>
    </citation>
    <scope>NUCLEOTIDE SEQUENCE [LARGE SCALE GENOMIC DNA]</scope>
    <source>
        <strain evidence="1 2">ICMP 19927</strain>
    </source>
</reference>
<dbReference type="Proteomes" id="UP000193240">
    <property type="component" value="Unassembled WGS sequence"/>
</dbReference>
<accession>A0A1Y2LU28</accession>
<organism evidence="1 2">
    <name type="scientific">Epicoccum nigrum</name>
    <name type="common">Soil fungus</name>
    <name type="synonym">Epicoccum purpurascens</name>
    <dbReference type="NCBI Taxonomy" id="105696"/>
    <lineage>
        <taxon>Eukaryota</taxon>
        <taxon>Fungi</taxon>
        <taxon>Dikarya</taxon>
        <taxon>Ascomycota</taxon>
        <taxon>Pezizomycotina</taxon>
        <taxon>Dothideomycetes</taxon>
        <taxon>Pleosporomycetidae</taxon>
        <taxon>Pleosporales</taxon>
        <taxon>Pleosporineae</taxon>
        <taxon>Didymellaceae</taxon>
        <taxon>Epicoccum</taxon>
    </lineage>
</organism>
<protein>
    <submittedName>
        <fullName evidence="1">Uncharacterized protein</fullName>
    </submittedName>
</protein>
<sequence>MSNNTQPDSDTASIGLGLDLTHQASSSDQIQMPEMGLCRMCSPTWCNHQDSIDGKMLLYELLSITHKPTLIQYIESLSTYKLKVLLSEIVAYTDDKQGLQLAAARLLESFTKYATVVGDIYEARRLLERHAESAEGIVGQGGQEQITELPRSVQNVAGGGRIKKAFGKLFRSQTTYL</sequence>
<gene>
    <name evidence="1" type="ORF">B5807_10026</name>
</gene>